<evidence type="ECO:0000313" key="1">
    <source>
        <dbReference type="EMBL" id="GAH08362.1"/>
    </source>
</evidence>
<accession>X1CKV6</accession>
<reference evidence="1" key="1">
    <citation type="journal article" date="2014" name="Front. Microbiol.">
        <title>High frequency of phylogenetically diverse reductive dehalogenase-homologous genes in deep subseafloor sedimentary metagenomes.</title>
        <authorList>
            <person name="Kawai M."/>
            <person name="Futagami T."/>
            <person name="Toyoda A."/>
            <person name="Takaki Y."/>
            <person name="Nishi S."/>
            <person name="Hori S."/>
            <person name="Arai W."/>
            <person name="Tsubouchi T."/>
            <person name="Morono Y."/>
            <person name="Uchiyama I."/>
            <person name="Ito T."/>
            <person name="Fujiyama A."/>
            <person name="Inagaki F."/>
            <person name="Takami H."/>
        </authorList>
    </citation>
    <scope>NUCLEOTIDE SEQUENCE</scope>
    <source>
        <strain evidence="1">Expedition CK06-06</strain>
    </source>
</reference>
<gene>
    <name evidence="1" type="ORF">S01H4_57589</name>
</gene>
<organism evidence="1">
    <name type="scientific">marine sediment metagenome</name>
    <dbReference type="NCBI Taxonomy" id="412755"/>
    <lineage>
        <taxon>unclassified sequences</taxon>
        <taxon>metagenomes</taxon>
        <taxon>ecological metagenomes</taxon>
    </lineage>
</organism>
<feature type="non-terminal residue" evidence="1">
    <location>
        <position position="1"/>
    </location>
</feature>
<name>X1CKV6_9ZZZZ</name>
<dbReference type="AlphaFoldDB" id="X1CKV6"/>
<protein>
    <submittedName>
        <fullName evidence="1">Uncharacterized protein</fullName>
    </submittedName>
</protein>
<dbReference type="EMBL" id="BART01033533">
    <property type="protein sequence ID" value="GAH08362.1"/>
    <property type="molecule type" value="Genomic_DNA"/>
</dbReference>
<sequence>GSLYKDYGIEIVGGRSPGYESKMLKPKDFFKMGLLYWNFDFNNLKSISPKIIDDLVIMPSNISGSLFNNNPTSSTLKNILREVRKAHKFSKLINIYKSGNPIIIAEHFMFFRTDGRFQSPSVYSDVNSINEIYAIFKRANIWHASCAEIARYFESYNHSSIKRLNNKRYELVYNGNQKKPFITLISDHREIKNVETNEIIKGYYKHSYWVYNTINVGVYDEIK</sequence>
<comment type="caution">
    <text evidence="1">The sequence shown here is derived from an EMBL/GenBank/DDBJ whole genome shotgun (WGS) entry which is preliminary data.</text>
</comment>
<proteinExistence type="predicted"/>